<keyword evidence="2 3" id="KW-0067">ATP-binding</keyword>
<dbReference type="Gene3D" id="3.40.1350.10">
    <property type="match status" value="1"/>
</dbReference>
<organism evidence="5 6">
    <name type="scientific">Candidatus Kaiserbacteria bacterium CG10_big_fil_rev_8_21_14_0_10_49_17</name>
    <dbReference type="NCBI Taxonomy" id="1974609"/>
    <lineage>
        <taxon>Bacteria</taxon>
        <taxon>Candidatus Kaiseribacteriota</taxon>
    </lineage>
</organism>
<evidence type="ECO:0000256" key="1">
    <source>
        <dbReference type="ARBA" id="ARBA00022741"/>
    </source>
</evidence>
<dbReference type="InterPro" id="IPR007560">
    <property type="entry name" value="Restrct_endonuc_IV_Mrr"/>
</dbReference>
<dbReference type="GO" id="GO:0004519">
    <property type="term" value="F:endonuclease activity"/>
    <property type="evidence" value="ECO:0007669"/>
    <property type="project" value="InterPro"/>
</dbReference>
<dbReference type="InterPro" id="IPR011335">
    <property type="entry name" value="Restrct_endonuc-II-like"/>
</dbReference>
<evidence type="ECO:0000313" key="6">
    <source>
        <dbReference type="Proteomes" id="UP000228809"/>
    </source>
</evidence>
<evidence type="ECO:0000313" key="5">
    <source>
        <dbReference type="EMBL" id="PIT91425.1"/>
    </source>
</evidence>
<dbReference type="Pfam" id="PF03477">
    <property type="entry name" value="ATP-cone"/>
    <property type="match status" value="1"/>
</dbReference>
<dbReference type="Pfam" id="PF04471">
    <property type="entry name" value="Mrr_cat"/>
    <property type="match status" value="1"/>
</dbReference>
<evidence type="ECO:0000259" key="4">
    <source>
        <dbReference type="PROSITE" id="PS51161"/>
    </source>
</evidence>
<dbReference type="GO" id="GO:0003677">
    <property type="term" value="F:DNA binding"/>
    <property type="evidence" value="ECO:0007669"/>
    <property type="project" value="InterPro"/>
</dbReference>
<dbReference type="PROSITE" id="PS51161">
    <property type="entry name" value="ATP_CONE"/>
    <property type="match status" value="1"/>
</dbReference>
<evidence type="ECO:0000256" key="2">
    <source>
        <dbReference type="ARBA" id="ARBA00022840"/>
    </source>
</evidence>
<dbReference type="Proteomes" id="UP000228809">
    <property type="component" value="Unassembled WGS sequence"/>
</dbReference>
<gene>
    <name evidence="5" type="ORF">COU17_00335</name>
</gene>
<reference evidence="6" key="1">
    <citation type="submission" date="2017-09" db="EMBL/GenBank/DDBJ databases">
        <title>Depth-based differentiation of microbial function through sediment-hosted aquifers and enrichment of novel symbionts in the deep terrestrial subsurface.</title>
        <authorList>
            <person name="Probst A.J."/>
            <person name="Ladd B."/>
            <person name="Jarett J.K."/>
            <person name="Geller-Mcgrath D.E."/>
            <person name="Sieber C.M.K."/>
            <person name="Emerson J.B."/>
            <person name="Anantharaman K."/>
            <person name="Thomas B.C."/>
            <person name="Malmstrom R."/>
            <person name="Stieglmeier M."/>
            <person name="Klingl A."/>
            <person name="Woyke T."/>
            <person name="Ryan C.M."/>
            <person name="Banfield J.F."/>
        </authorList>
    </citation>
    <scope>NUCLEOTIDE SEQUENCE [LARGE SCALE GENOMIC DNA]</scope>
</reference>
<proteinExistence type="predicted"/>
<protein>
    <submittedName>
        <fullName evidence="5">ATPase</fullName>
    </submittedName>
</protein>
<accession>A0A2M6WF94</accession>
<dbReference type="InterPro" id="IPR005144">
    <property type="entry name" value="ATP-cone_dom"/>
</dbReference>
<sequence>MEKKSVTIVKADGEREPFDPEKLKRSLTRAGAGEKTIAEITTQVVSEMKDGMSTQEIYSRAFNYLREKEVRPVAARYSLKRAILALGPSGFPFEDFVSEIFRAKGYDVMTGVITNGKCAEHEVDLIATSADDAFGAEVKFHNSPGMKTDLKVALYVRARFIDLAEAPKVEGEAHIERGMLITNTKFTGNAIEYGKCVGLTLIGWNYPESGNLQDLVSETGLHPITCLTTLSESEKQRLLEDKLVLCRSIKAGASVLTEHGITPEKAAEAMREAQDLCTSGVAM</sequence>
<evidence type="ECO:0000256" key="3">
    <source>
        <dbReference type="PROSITE-ProRule" id="PRU00492"/>
    </source>
</evidence>
<dbReference type="InterPro" id="IPR011856">
    <property type="entry name" value="tRNA_endonuc-like_dom_sf"/>
</dbReference>
<feature type="domain" description="ATP-cone" evidence="4">
    <location>
        <begin position="6"/>
        <end position="88"/>
    </location>
</feature>
<dbReference type="CDD" id="cd22308">
    <property type="entry name" value="Af1548-like"/>
    <property type="match status" value="1"/>
</dbReference>
<dbReference type="GO" id="GO:0005524">
    <property type="term" value="F:ATP binding"/>
    <property type="evidence" value="ECO:0007669"/>
    <property type="project" value="UniProtKB-UniRule"/>
</dbReference>
<dbReference type="GO" id="GO:0009307">
    <property type="term" value="P:DNA restriction-modification system"/>
    <property type="evidence" value="ECO:0007669"/>
    <property type="project" value="InterPro"/>
</dbReference>
<dbReference type="SUPFAM" id="SSF52980">
    <property type="entry name" value="Restriction endonuclease-like"/>
    <property type="match status" value="1"/>
</dbReference>
<comment type="caution">
    <text evidence="5">The sequence shown here is derived from an EMBL/GenBank/DDBJ whole genome shotgun (WGS) entry which is preliminary data.</text>
</comment>
<dbReference type="AlphaFoldDB" id="A0A2M6WF94"/>
<name>A0A2M6WF94_9BACT</name>
<dbReference type="EMBL" id="PFBJ01000003">
    <property type="protein sequence ID" value="PIT91425.1"/>
    <property type="molecule type" value="Genomic_DNA"/>
</dbReference>
<keyword evidence="1 3" id="KW-0547">Nucleotide-binding</keyword>